<dbReference type="HOGENOM" id="CLU_490878_0_0_1"/>
<dbReference type="KEGG" id="ssl:SS1G_11218"/>
<gene>
    <name evidence="2" type="ORF">SS1G_11218</name>
</gene>
<organism evidence="2 3">
    <name type="scientific">Sclerotinia sclerotiorum (strain ATCC 18683 / 1980 / Ss-1)</name>
    <name type="common">White mold</name>
    <name type="synonym">Whetzelinia sclerotiorum</name>
    <dbReference type="NCBI Taxonomy" id="665079"/>
    <lineage>
        <taxon>Eukaryota</taxon>
        <taxon>Fungi</taxon>
        <taxon>Dikarya</taxon>
        <taxon>Ascomycota</taxon>
        <taxon>Pezizomycotina</taxon>
        <taxon>Leotiomycetes</taxon>
        <taxon>Helotiales</taxon>
        <taxon>Sclerotiniaceae</taxon>
        <taxon>Sclerotinia</taxon>
    </lineage>
</organism>
<proteinExistence type="predicted"/>
<reference evidence="3" key="1">
    <citation type="journal article" date="2011" name="PLoS Genet.">
        <title>Genomic analysis of the necrotrophic fungal pathogens Sclerotinia sclerotiorum and Botrytis cinerea.</title>
        <authorList>
            <person name="Amselem J."/>
            <person name="Cuomo C.A."/>
            <person name="van Kan J.A."/>
            <person name="Viaud M."/>
            <person name="Benito E.P."/>
            <person name="Couloux A."/>
            <person name="Coutinho P.M."/>
            <person name="de Vries R.P."/>
            <person name="Dyer P.S."/>
            <person name="Fillinger S."/>
            <person name="Fournier E."/>
            <person name="Gout L."/>
            <person name="Hahn M."/>
            <person name="Kohn L."/>
            <person name="Lapalu N."/>
            <person name="Plummer K.M."/>
            <person name="Pradier J.M."/>
            <person name="Quevillon E."/>
            <person name="Sharon A."/>
            <person name="Simon A."/>
            <person name="ten Have A."/>
            <person name="Tudzynski B."/>
            <person name="Tudzynski P."/>
            <person name="Wincker P."/>
            <person name="Andrew M."/>
            <person name="Anthouard V."/>
            <person name="Beever R.E."/>
            <person name="Beffa R."/>
            <person name="Benoit I."/>
            <person name="Bouzid O."/>
            <person name="Brault B."/>
            <person name="Chen Z."/>
            <person name="Choquer M."/>
            <person name="Collemare J."/>
            <person name="Cotton P."/>
            <person name="Danchin E.G."/>
            <person name="Da Silva C."/>
            <person name="Gautier A."/>
            <person name="Giraud C."/>
            <person name="Giraud T."/>
            <person name="Gonzalez C."/>
            <person name="Grossetete S."/>
            <person name="Guldener U."/>
            <person name="Henrissat B."/>
            <person name="Howlett B.J."/>
            <person name="Kodira C."/>
            <person name="Kretschmer M."/>
            <person name="Lappartient A."/>
            <person name="Leroch M."/>
            <person name="Levis C."/>
            <person name="Mauceli E."/>
            <person name="Neuveglise C."/>
            <person name="Oeser B."/>
            <person name="Pearson M."/>
            <person name="Poulain J."/>
            <person name="Poussereau N."/>
            <person name="Quesneville H."/>
            <person name="Rascle C."/>
            <person name="Schumacher J."/>
            <person name="Segurens B."/>
            <person name="Sexton A."/>
            <person name="Silva E."/>
            <person name="Sirven C."/>
            <person name="Soanes D.M."/>
            <person name="Talbot N.J."/>
            <person name="Templeton M."/>
            <person name="Yandava C."/>
            <person name="Yarden O."/>
            <person name="Zeng Q."/>
            <person name="Rollins J.A."/>
            <person name="Lebrun M.H."/>
            <person name="Dickman M."/>
        </authorList>
    </citation>
    <scope>NUCLEOTIDE SEQUENCE [LARGE SCALE GENOMIC DNA]</scope>
    <source>
        <strain evidence="3">ATCC 18683 / 1980 / Ss-1</strain>
    </source>
</reference>
<feature type="compositionally biased region" description="Polar residues" evidence="1">
    <location>
        <begin position="401"/>
        <end position="412"/>
    </location>
</feature>
<dbReference type="RefSeq" id="XP_001587976.1">
    <property type="nucleotide sequence ID" value="XM_001587926.1"/>
</dbReference>
<evidence type="ECO:0000313" key="3">
    <source>
        <dbReference type="Proteomes" id="UP000001312"/>
    </source>
</evidence>
<dbReference type="GeneID" id="5484109"/>
<protein>
    <submittedName>
        <fullName evidence="2">Uncharacterized protein</fullName>
    </submittedName>
</protein>
<sequence length="543" mass="59605">MDMMNIHLTEVWSELLRSALHNDAVLRELLERRPEIQRAKDLNNMFLNYLSIIHKVFSVKMGGELIDPRGARQFVEIRIPSDPEFVEMLQLLVRYTEDITAWVEEHDRTGAPWISIDEFWAESLLQVDMQCQRWWVLADMTIFNQATSSLMIHPPLTPTEEREIVAINEAISSFGMPPPLSAIEESLTQSGTFGAPPTPASSFTERQSPSTASPSFSCSFATTSFTENQIAAELPASLRKVGKLGCASHYTSFCGFDQGSSDDERDDFLFSDAQNNPAIIPSAPRLEQAGFVPSPALSMLLQTSANKQNGFFQPVPPPVRKIAIPRLQKKGSFHPLSRQTQNFMVRSSPAIEQASDLALPRKRRYTKVSAETLSHERQKRQAVGHETPQHNLTSADYGISTPRSEFSPSALSKGSPGSAVANSGEPYNTNQSTLQGFPFATNKTALLHSNVSNTPNIGVITSQTDWNSTVSAAFNSNQGAHLGIISQKDWDDAVSVAFNSNQEGGNTGLGIKSPPMNNDLTKFGGSVALQCMGIDMDIGNVLD</sequence>
<feature type="region of interest" description="Disordered" evidence="1">
    <location>
        <begin position="370"/>
        <end position="427"/>
    </location>
</feature>
<evidence type="ECO:0000256" key="1">
    <source>
        <dbReference type="SAM" id="MobiDB-lite"/>
    </source>
</evidence>
<keyword evidence="3" id="KW-1185">Reference proteome</keyword>
<accession>A7F0U9</accession>
<feature type="region of interest" description="Disordered" evidence="1">
    <location>
        <begin position="189"/>
        <end position="215"/>
    </location>
</feature>
<evidence type="ECO:0000313" key="2">
    <source>
        <dbReference type="EMBL" id="EDN95341.1"/>
    </source>
</evidence>
<dbReference type="InParanoid" id="A7F0U9"/>
<dbReference type="EMBL" id="CH476637">
    <property type="protein sequence ID" value="EDN95341.1"/>
    <property type="molecule type" value="Genomic_DNA"/>
</dbReference>
<dbReference type="Proteomes" id="UP000001312">
    <property type="component" value="Unassembled WGS sequence"/>
</dbReference>
<dbReference type="AlphaFoldDB" id="A7F0U9"/>
<name>A7F0U9_SCLS1</name>